<feature type="region of interest" description="Disordered" evidence="1">
    <location>
        <begin position="1"/>
        <end position="24"/>
    </location>
</feature>
<dbReference type="EMBL" id="GBRH01202627">
    <property type="protein sequence ID" value="JAD95268.1"/>
    <property type="molecule type" value="Transcribed_RNA"/>
</dbReference>
<name>A0A0A9E897_ARUDO</name>
<evidence type="ECO:0000313" key="2">
    <source>
        <dbReference type="EMBL" id="JAD95268.1"/>
    </source>
</evidence>
<proteinExistence type="predicted"/>
<accession>A0A0A9E897</accession>
<feature type="compositionally biased region" description="Polar residues" evidence="1">
    <location>
        <begin position="9"/>
        <end position="18"/>
    </location>
</feature>
<organism evidence="2">
    <name type="scientific">Arundo donax</name>
    <name type="common">Giant reed</name>
    <name type="synonym">Donax arundinaceus</name>
    <dbReference type="NCBI Taxonomy" id="35708"/>
    <lineage>
        <taxon>Eukaryota</taxon>
        <taxon>Viridiplantae</taxon>
        <taxon>Streptophyta</taxon>
        <taxon>Embryophyta</taxon>
        <taxon>Tracheophyta</taxon>
        <taxon>Spermatophyta</taxon>
        <taxon>Magnoliopsida</taxon>
        <taxon>Liliopsida</taxon>
        <taxon>Poales</taxon>
        <taxon>Poaceae</taxon>
        <taxon>PACMAD clade</taxon>
        <taxon>Arundinoideae</taxon>
        <taxon>Arundineae</taxon>
        <taxon>Arundo</taxon>
    </lineage>
</organism>
<dbReference type="AlphaFoldDB" id="A0A0A9E897"/>
<protein>
    <submittedName>
        <fullName evidence="2">Uncharacterized protein</fullName>
    </submittedName>
</protein>
<sequence>MARRRHALQHTTLSSSGMTLPRNLSRWEQKPEEVWKEVRRTQRGERERRENGEWRAEGSEPRAAAAVRSIEK</sequence>
<feature type="region of interest" description="Disordered" evidence="1">
    <location>
        <begin position="38"/>
        <end position="72"/>
    </location>
</feature>
<feature type="compositionally biased region" description="Basic and acidic residues" evidence="1">
    <location>
        <begin position="38"/>
        <end position="60"/>
    </location>
</feature>
<reference evidence="2" key="2">
    <citation type="journal article" date="2015" name="Data Brief">
        <title>Shoot transcriptome of the giant reed, Arundo donax.</title>
        <authorList>
            <person name="Barrero R.A."/>
            <person name="Guerrero F.D."/>
            <person name="Moolhuijzen P."/>
            <person name="Goolsby J.A."/>
            <person name="Tidwell J."/>
            <person name="Bellgard S.E."/>
            <person name="Bellgard M.I."/>
        </authorList>
    </citation>
    <scope>NUCLEOTIDE SEQUENCE</scope>
    <source>
        <tissue evidence="2">Shoot tissue taken approximately 20 cm above the soil surface</tissue>
    </source>
</reference>
<evidence type="ECO:0000256" key="1">
    <source>
        <dbReference type="SAM" id="MobiDB-lite"/>
    </source>
</evidence>
<reference evidence="2" key="1">
    <citation type="submission" date="2014-09" db="EMBL/GenBank/DDBJ databases">
        <authorList>
            <person name="Magalhaes I.L.F."/>
            <person name="Oliveira U."/>
            <person name="Santos F.R."/>
            <person name="Vidigal T.H.D.A."/>
            <person name="Brescovit A.D."/>
            <person name="Santos A.J."/>
        </authorList>
    </citation>
    <scope>NUCLEOTIDE SEQUENCE</scope>
    <source>
        <tissue evidence="2">Shoot tissue taken approximately 20 cm above the soil surface</tissue>
    </source>
</reference>